<sequence length="54" mass="5977">MGGVRRHTESNNFVLLTQILEGKRLVALMAINNQQPVATHCLGCCMLDEVLQPL</sequence>
<evidence type="ECO:0000313" key="1">
    <source>
        <dbReference type="EMBL" id="KAF1932526.1"/>
    </source>
</evidence>
<name>A0A6A5S1Z6_9PLEO</name>
<accession>A0A6A5S1Z6</accession>
<dbReference type="Proteomes" id="UP000800082">
    <property type="component" value="Unassembled WGS sequence"/>
</dbReference>
<reference evidence="1" key="1">
    <citation type="journal article" date="2020" name="Stud. Mycol.">
        <title>101 Dothideomycetes genomes: a test case for predicting lifestyles and emergence of pathogens.</title>
        <authorList>
            <person name="Haridas S."/>
            <person name="Albert R."/>
            <person name="Binder M."/>
            <person name="Bloem J."/>
            <person name="Labutti K."/>
            <person name="Salamov A."/>
            <person name="Andreopoulos B."/>
            <person name="Baker S."/>
            <person name="Barry K."/>
            <person name="Bills G."/>
            <person name="Bluhm B."/>
            <person name="Cannon C."/>
            <person name="Castanera R."/>
            <person name="Culley D."/>
            <person name="Daum C."/>
            <person name="Ezra D."/>
            <person name="Gonzalez J."/>
            <person name="Henrissat B."/>
            <person name="Kuo A."/>
            <person name="Liang C."/>
            <person name="Lipzen A."/>
            <person name="Lutzoni F."/>
            <person name="Magnuson J."/>
            <person name="Mondo S."/>
            <person name="Nolan M."/>
            <person name="Ohm R."/>
            <person name="Pangilinan J."/>
            <person name="Park H.-J."/>
            <person name="Ramirez L."/>
            <person name="Alfaro M."/>
            <person name="Sun H."/>
            <person name="Tritt A."/>
            <person name="Yoshinaga Y."/>
            <person name="Zwiers L.-H."/>
            <person name="Turgeon B."/>
            <person name="Goodwin S."/>
            <person name="Spatafora J."/>
            <person name="Crous P."/>
            <person name="Grigoriev I."/>
        </authorList>
    </citation>
    <scope>NUCLEOTIDE SEQUENCE</scope>
    <source>
        <strain evidence="1">CBS 183.55</strain>
    </source>
</reference>
<keyword evidence="2" id="KW-1185">Reference proteome</keyword>
<organism evidence="1 2">
    <name type="scientific">Didymella exigua CBS 183.55</name>
    <dbReference type="NCBI Taxonomy" id="1150837"/>
    <lineage>
        <taxon>Eukaryota</taxon>
        <taxon>Fungi</taxon>
        <taxon>Dikarya</taxon>
        <taxon>Ascomycota</taxon>
        <taxon>Pezizomycotina</taxon>
        <taxon>Dothideomycetes</taxon>
        <taxon>Pleosporomycetidae</taxon>
        <taxon>Pleosporales</taxon>
        <taxon>Pleosporineae</taxon>
        <taxon>Didymellaceae</taxon>
        <taxon>Didymella</taxon>
    </lineage>
</organism>
<dbReference type="EMBL" id="ML978958">
    <property type="protein sequence ID" value="KAF1932526.1"/>
    <property type="molecule type" value="Genomic_DNA"/>
</dbReference>
<dbReference type="AlphaFoldDB" id="A0A6A5S1Z6"/>
<proteinExistence type="predicted"/>
<dbReference type="GeneID" id="54347826"/>
<protein>
    <submittedName>
        <fullName evidence="1">Uncharacterized protein</fullName>
    </submittedName>
</protein>
<gene>
    <name evidence="1" type="ORF">M421DRAFT_398885</name>
</gene>
<dbReference type="RefSeq" id="XP_033452774.1">
    <property type="nucleotide sequence ID" value="XM_033590166.1"/>
</dbReference>
<evidence type="ECO:0000313" key="2">
    <source>
        <dbReference type="Proteomes" id="UP000800082"/>
    </source>
</evidence>